<dbReference type="AlphaFoldDB" id="A0A917IGT0"/>
<reference evidence="2" key="2">
    <citation type="submission" date="2020-09" db="EMBL/GenBank/DDBJ databases">
        <authorList>
            <person name="Sun Q."/>
            <person name="Zhou Y."/>
        </authorList>
    </citation>
    <scope>NUCLEOTIDE SEQUENCE</scope>
    <source>
        <strain evidence="2">CGMCC 1.15794</strain>
    </source>
</reference>
<dbReference type="EMBL" id="BMJY01000008">
    <property type="protein sequence ID" value="GGH44886.1"/>
    <property type="molecule type" value="Genomic_DNA"/>
</dbReference>
<protein>
    <recommendedName>
        <fullName evidence="1">Helix-turn-helix domain-containing protein</fullName>
    </recommendedName>
</protein>
<gene>
    <name evidence="2" type="ORF">GCM10010921_19880</name>
</gene>
<evidence type="ECO:0000259" key="1">
    <source>
        <dbReference type="Pfam" id="PF12728"/>
    </source>
</evidence>
<name>A0A917IGT0_9MICO</name>
<evidence type="ECO:0000313" key="2">
    <source>
        <dbReference type="EMBL" id="GGH44886.1"/>
    </source>
</evidence>
<accession>A0A917IGT0</accession>
<organism evidence="2 3">
    <name type="scientific">Microbacterium album</name>
    <dbReference type="NCBI Taxonomy" id="2053191"/>
    <lineage>
        <taxon>Bacteria</taxon>
        <taxon>Bacillati</taxon>
        <taxon>Actinomycetota</taxon>
        <taxon>Actinomycetes</taxon>
        <taxon>Micrococcales</taxon>
        <taxon>Microbacteriaceae</taxon>
        <taxon>Microbacterium</taxon>
    </lineage>
</organism>
<dbReference type="InterPro" id="IPR009061">
    <property type="entry name" value="DNA-bd_dom_put_sf"/>
</dbReference>
<evidence type="ECO:0000313" key="3">
    <source>
        <dbReference type="Proteomes" id="UP000657592"/>
    </source>
</evidence>
<dbReference type="InterPro" id="IPR041657">
    <property type="entry name" value="HTH_17"/>
</dbReference>
<dbReference type="Pfam" id="PF12728">
    <property type="entry name" value="HTH_17"/>
    <property type="match status" value="1"/>
</dbReference>
<dbReference type="SUPFAM" id="SSF46955">
    <property type="entry name" value="Putative DNA-binding domain"/>
    <property type="match status" value="1"/>
</dbReference>
<keyword evidence="3" id="KW-1185">Reference proteome</keyword>
<proteinExistence type="predicted"/>
<comment type="caution">
    <text evidence="2">The sequence shown here is derived from an EMBL/GenBank/DDBJ whole genome shotgun (WGS) entry which is preliminary data.</text>
</comment>
<reference evidence="2" key="1">
    <citation type="journal article" date="2014" name="Int. J. Syst. Evol. Microbiol.">
        <title>Complete genome sequence of Corynebacterium casei LMG S-19264T (=DSM 44701T), isolated from a smear-ripened cheese.</title>
        <authorList>
            <consortium name="US DOE Joint Genome Institute (JGI-PGF)"/>
            <person name="Walter F."/>
            <person name="Albersmeier A."/>
            <person name="Kalinowski J."/>
            <person name="Ruckert C."/>
        </authorList>
    </citation>
    <scope>NUCLEOTIDE SEQUENCE</scope>
    <source>
        <strain evidence="2">CGMCC 1.15794</strain>
    </source>
</reference>
<feature type="domain" description="Helix-turn-helix" evidence="1">
    <location>
        <begin position="12"/>
        <end position="62"/>
    </location>
</feature>
<dbReference type="Proteomes" id="UP000657592">
    <property type="component" value="Unassembled WGS sequence"/>
</dbReference>
<sequence length="67" mass="7472">MTSLVASAPPQYLTTSQAAEYIGMPLQTLYNQISLGAGPRMLKRGSRNAFRAQDLDEWMASRLDQPR</sequence>